<keyword evidence="1" id="KW-1133">Transmembrane helix</keyword>
<dbReference type="SUPFAM" id="SSF53335">
    <property type="entry name" value="S-adenosyl-L-methionine-dependent methyltransferases"/>
    <property type="match status" value="1"/>
</dbReference>
<accession>A0A9P1GII7</accession>
<keyword evidence="1" id="KW-0812">Transmembrane</keyword>
<dbReference type="AlphaFoldDB" id="A0A9P1GII7"/>
<evidence type="ECO:0000256" key="1">
    <source>
        <dbReference type="SAM" id="Phobius"/>
    </source>
</evidence>
<dbReference type="GO" id="GO:0003964">
    <property type="term" value="F:RNA-directed DNA polymerase activity"/>
    <property type="evidence" value="ECO:0007669"/>
    <property type="project" value="UniProtKB-KW"/>
</dbReference>
<dbReference type="Proteomes" id="UP001152797">
    <property type="component" value="Unassembled WGS sequence"/>
</dbReference>
<keyword evidence="3" id="KW-0548">Nucleotidyltransferase</keyword>
<reference evidence="2" key="1">
    <citation type="submission" date="2022-10" db="EMBL/GenBank/DDBJ databases">
        <authorList>
            <person name="Chen Y."/>
            <person name="Dougan E. K."/>
            <person name="Chan C."/>
            <person name="Rhodes N."/>
            <person name="Thang M."/>
        </authorList>
    </citation>
    <scope>NUCLEOTIDE SEQUENCE</scope>
</reference>
<keyword evidence="3" id="KW-0695">RNA-directed DNA polymerase</keyword>
<dbReference type="OrthoDB" id="423145at2759"/>
<comment type="caution">
    <text evidence="2">The sequence shown here is derived from an EMBL/GenBank/DDBJ whole genome shotgun (WGS) entry which is preliminary data.</text>
</comment>
<sequence>MAAEEVFFPDLFEESAVRLAPAPETLANEHGWKVVEESLPDGCAMRWMVCEESFSLDQTRVKLGPPDASGHRAVHFTQLRATSHQLMALLAALAPSMSAVVVLGGGGMALPMAMLAAGYAGRVHVVELHPKVIEFAQRFFGAEHPRLIVHQADALEMVASGELGKLDCKLSTFLVDVDFMRFPEVPELFISHRFWRETWALLCPDGAVAVNVIGCDRSASLHSLVTVATACAPGPVGALLVEPEDAEHRTWTPMMPRAGVLILGPREQLQFGTGDDLEADPAQPNVYGCLAGRFVGRCAAEFEDWHRGSWKARMVGWQLKARGFLRFLGGNLRFV</sequence>
<keyword evidence="3" id="KW-0808">Transferase</keyword>
<dbReference type="InterPro" id="IPR029063">
    <property type="entry name" value="SAM-dependent_MTases_sf"/>
</dbReference>
<dbReference type="Gene3D" id="3.40.50.150">
    <property type="entry name" value="Vaccinia Virus protein VP39"/>
    <property type="match status" value="1"/>
</dbReference>
<gene>
    <name evidence="2" type="ORF">C1SCF055_LOCUS39923</name>
</gene>
<evidence type="ECO:0000313" key="2">
    <source>
        <dbReference type="EMBL" id="CAI4015070.1"/>
    </source>
</evidence>
<reference evidence="3 4" key="2">
    <citation type="submission" date="2024-05" db="EMBL/GenBank/DDBJ databases">
        <authorList>
            <person name="Chen Y."/>
            <person name="Shah S."/>
            <person name="Dougan E. K."/>
            <person name="Thang M."/>
            <person name="Chan C."/>
        </authorList>
    </citation>
    <scope>NUCLEOTIDE SEQUENCE [LARGE SCALE GENOMIC DNA]</scope>
</reference>
<organism evidence="2">
    <name type="scientific">Cladocopium goreaui</name>
    <dbReference type="NCBI Taxonomy" id="2562237"/>
    <lineage>
        <taxon>Eukaryota</taxon>
        <taxon>Sar</taxon>
        <taxon>Alveolata</taxon>
        <taxon>Dinophyceae</taxon>
        <taxon>Suessiales</taxon>
        <taxon>Symbiodiniaceae</taxon>
        <taxon>Cladocopium</taxon>
    </lineage>
</organism>
<name>A0A9P1GII7_9DINO</name>
<evidence type="ECO:0000313" key="3">
    <source>
        <dbReference type="EMBL" id="CAL4802382.1"/>
    </source>
</evidence>
<dbReference type="EMBL" id="CAMXCT020006512">
    <property type="protein sequence ID" value="CAL1168445.1"/>
    <property type="molecule type" value="Genomic_DNA"/>
</dbReference>
<dbReference type="EMBL" id="CAMXCT010006512">
    <property type="protein sequence ID" value="CAI4015070.1"/>
    <property type="molecule type" value="Genomic_DNA"/>
</dbReference>
<feature type="transmembrane region" description="Helical" evidence="1">
    <location>
        <begin position="86"/>
        <end position="110"/>
    </location>
</feature>
<dbReference type="EMBL" id="CAMXCT030006512">
    <property type="protein sequence ID" value="CAL4802382.1"/>
    <property type="molecule type" value="Genomic_DNA"/>
</dbReference>
<evidence type="ECO:0000313" key="4">
    <source>
        <dbReference type="Proteomes" id="UP001152797"/>
    </source>
</evidence>
<keyword evidence="4" id="KW-1185">Reference proteome</keyword>
<protein>
    <submittedName>
        <fullName evidence="3">LINE-1 reverse transcriptase-like</fullName>
    </submittedName>
</protein>
<keyword evidence="1" id="KW-0472">Membrane</keyword>
<proteinExistence type="predicted"/>
<dbReference type="NCBIfam" id="NF037959">
    <property type="entry name" value="MFS_SpdSyn"/>
    <property type="match status" value="1"/>
</dbReference>